<dbReference type="PANTHER" id="PTHR23028:SF53">
    <property type="entry name" value="ACYL_TRANSF_3 DOMAIN-CONTAINING PROTEIN"/>
    <property type="match status" value="1"/>
</dbReference>
<dbReference type="Proteomes" id="UP001233673">
    <property type="component" value="Unassembled WGS sequence"/>
</dbReference>
<feature type="transmembrane region" description="Helical" evidence="1">
    <location>
        <begin position="303"/>
        <end position="322"/>
    </location>
</feature>
<organism evidence="3 4">
    <name type="scientific">Blastococcus carthaginiensis</name>
    <dbReference type="NCBI Taxonomy" id="3050034"/>
    <lineage>
        <taxon>Bacteria</taxon>
        <taxon>Bacillati</taxon>
        <taxon>Actinomycetota</taxon>
        <taxon>Actinomycetes</taxon>
        <taxon>Geodermatophilales</taxon>
        <taxon>Geodermatophilaceae</taxon>
        <taxon>Blastococcus</taxon>
    </lineage>
</organism>
<dbReference type="RefSeq" id="WP_305999500.1">
    <property type="nucleotide sequence ID" value="NZ_JASNFN010000009.1"/>
</dbReference>
<dbReference type="Pfam" id="PF01757">
    <property type="entry name" value="Acyl_transf_3"/>
    <property type="match status" value="1"/>
</dbReference>
<keyword evidence="1" id="KW-0472">Membrane</keyword>
<dbReference type="InterPro" id="IPR050879">
    <property type="entry name" value="Acyltransferase_3"/>
</dbReference>
<feature type="transmembrane region" description="Helical" evidence="1">
    <location>
        <begin position="54"/>
        <end position="76"/>
    </location>
</feature>
<feature type="transmembrane region" description="Helical" evidence="1">
    <location>
        <begin position="248"/>
        <end position="267"/>
    </location>
</feature>
<feature type="transmembrane region" description="Helical" evidence="1">
    <location>
        <begin position="217"/>
        <end position="236"/>
    </location>
</feature>
<keyword evidence="4" id="KW-1185">Reference proteome</keyword>
<name>A0ABT9IB91_9ACTN</name>
<keyword evidence="1" id="KW-1133">Transmembrane helix</keyword>
<feature type="transmembrane region" description="Helical" evidence="1">
    <location>
        <begin position="191"/>
        <end position="211"/>
    </location>
</feature>
<dbReference type="EMBL" id="JASNFN010000009">
    <property type="protein sequence ID" value="MDP5182835.1"/>
    <property type="molecule type" value="Genomic_DNA"/>
</dbReference>
<dbReference type="GO" id="GO:0016746">
    <property type="term" value="F:acyltransferase activity"/>
    <property type="evidence" value="ECO:0007669"/>
    <property type="project" value="UniProtKB-KW"/>
</dbReference>
<comment type="caution">
    <text evidence="3">The sequence shown here is derived from an EMBL/GenBank/DDBJ whole genome shotgun (WGS) entry which is preliminary data.</text>
</comment>
<feature type="transmembrane region" description="Helical" evidence="1">
    <location>
        <begin position="97"/>
        <end position="114"/>
    </location>
</feature>
<proteinExistence type="predicted"/>
<evidence type="ECO:0000313" key="4">
    <source>
        <dbReference type="Proteomes" id="UP001233673"/>
    </source>
</evidence>
<protein>
    <submittedName>
        <fullName evidence="3">Acyltransferase</fullName>
        <ecNumber evidence="3">2.3.-.-</ecNumber>
    </submittedName>
</protein>
<evidence type="ECO:0000256" key="1">
    <source>
        <dbReference type="SAM" id="Phobius"/>
    </source>
</evidence>
<sequence>MAGAHQALRGEIRGLTGLRLVAAVWVVAHHFWLFSPDRDLLARLDPLRPLLASGWLGVDLFFVLSGFVLAHNYVAVLGNRFRGRAAVDFYRARISRIWPTWMVVLGAVLVGGHVQQALVGTPGGSAAEGLDAVTLLRQVLLVQVWDRPDYSATGPVGPGWSLSAEWLAYLAFPLLALLLHRVRSRRPVVPAALAVAALVPFAATCLVLGTHDWAWSWLLRLTGAFLAGSLAALAVARVDRGAAVERAAGRTAAAVLALLPVALWWAGAAGQDRAGAVALLFPVLVGALALTDAGPARLLSTPLVVLGGRISFALYLVHMAVFETLWTLAGAGSASAAGVLLQLGAPFLAAWVLWRFVEEPARRRLRGAPARRSAVPVPVAVPEPRAAAADAPVTSMA</sequence>
<feature type="transmembrane region" description="Helical" evidence="1">
    <location>
        <begin position="273"/>
        <end position="291"/>
    </location>
</feature>
<dbReference type="InterPro" id="IPR002656">
    <property type="entry name" value="Acyl_transf_3_dom"/>
</dbReference>
<keyword evidence="3" id="KW-0012">Acyltransferase</keyword>
<feature type="transmembrane region" description="Helical" evidence="1">
    <location>
        <begin position="334"/>
        <end position="357"/>
    </location>
</feature>
<keyword evidence="3" id="KW-0808">Transferase</keyword>
<evidence type="ECO:0000313" key="3">
    <source>
        <dbReference type="EMBL" id="MDP5182835.1"/>
    </source>
</evidence>
<feature type="transmembrane region" description="Helical" evidence="1">
    <location>
        <begin position="160"/>
        <end position="179"/>
    </location>
</feature>
<reference evidence="4" key="1">
    <citation type="submission" date="2023-05" db="EMBL/GenBank/DDBJ databases">
        <title>Draft genome of Pseudofrankia sp. BMG5.37.</title>
        <authorList>
            <person name="Gtari M."/>
            <person name="Ghodhbane F."/>
            <person name="Sbissi I."/>
        </authorList>
    </citation>
    <scope>NUCLEOTIDE SEQUENCE [LARGE SCALE GENOMIC DNA]</scope>
    <source>
        <strain evidence="4">BMG 814</strain>
    </source>
</reference>
<evidence type="ECO:0000259" key="2">
    <source>
        <dbReference type="Pfam" id="PF01757"/>
    </source>
</evidence>
<feature type="domain" description="Acyltransferase 3" evidence="2">
    <location>
        <begin position="13"/>
        <end position="354"/>
    </location>
</feature>
<dbReference type="EC" id="2.3.-.-" evidence="3"/>
<accession>A0ABT9IB91</accession>
<dbReference type="PANTHER" id="PTHR23028">
    <property type="entry name" value="ACETYLTRANSFERASE"/>
    <property type="match status" value="1"/>
</dbReference>
<feature type="transmembrane region" description="Helical" evidence="1">
    <location>
        <begin position="12"/>
        <end position="34"/>
    </location>
</feature>
<keyword evidence="1" id="KW-0812">Transmembrane</keyword>
<gene>
    <name evidence="3" type="ORF">QOZ88_09295</name>
</gene>